<sequence length="77" mass="8356">MIPSSSTNCSTLNSCLSRSVEKPNDILISPNGVFAAEFHLVGDNAFILAIWFAKSSSRTVVWTTNRDQPINGKASKL</sequence>
<proteinExistence type="predicted"/>
<dbReference type="Proteomes" id="UP000593564">
    <property type="component" value="Unassembled WGS sequence"/>
</dbReference>
<gene>
    <name evidence="2" type="ORF">HYC85_008413</name>
</gene>
<accession>A0A7J7HT40</accession>
<comment type="caution">
    <text evidence="2">The sequence shown here is derived from an EMBL/GenBank/DDBJ whole genome shotgun (WGS) entry which is preliminary data.</text>
</comment>
<dbReference type="InterPro" id="IPR001480">
    <property type="entry name" value="Bulb-type_lectin_dom"/>
</dbReference>
<reference evidence="2 3" key="2">
    <citation type="submission" date="2020-07" db="EMBL/GenBank/DDBJ databases">
        <title>Genome assembly of wild tea tree DASZ reveals pedigree and selection history of tea varieties.</title>
        <authorList>
            <person name="Zhang W."/>
        </authorList>
    </citation>
    <scope>NUCLEOTIDE SEQUENCE [LARGE SCALE GENOMIC DNA]</scope>
    <source>
        <strain evidence="3">cv. G240</strain>
        <tissue evidence="2">Leaf</tissue>
    </source>
</reference>
<dbReference type="PROSITE" id="PS50927">
    <property type="entry name" value="BULB_LECTIN"/>
    <property type="match status" value="1"/>
</dbReference>
<protein>
    <recommendedName>
        <fullName evidence="1">Bulb-type lectin domain-containing protein</fullName>
    </recommendedName>
</protein>
<reference evidence="3" key="1">
    <citation type="journal article" date="2020" name="Nat. Commun.">
        <title>Genome assembly of wild tea tree DASZ reveals pedigree and selection history of tea varieties.</title>
        <authorList>
            <person name="Zhang W."/>
            <person name="Zhang Y."/>
            <person name="Qiu H."/>
            <person name="Guo Y."/>
            <person name="Wan H."/>
            <person name="Zhang X."/>
            <person name="Scossa F."/>
            <person name="Alseekh S."/>
            <person name="Zhang Q."/>
            <person name="Wang P."/>
            <person name="Xu L."/>
            <person name="Schmidt M.H."/>
            <person name="Jia X."/>
            <person name="Li D."/>
            <person name="Zhu A."/>
            <person name="Guo F."/>
            <person name="Chen W."/>
            <person name="Ni D."/>
            <person name="Usadel B."/>
            <person name="Fernie A.R."/>
            <person name="Wen W."/>
        </authorList>
    </citation>
    <scope>NUCLEOTIDE SEQUENCE [LARGE SCALE GENOMIC DNA]</scope>
    <source>
        <strain evidence="3">cv. G240</strain>
    </source>
</reference>
<evidence type="ECO:0000313" key="2">
    <source>
        <dbReference type="EMBL" id="KAF5955557.1"/>
    </source>
</evidence>
<keyword evidence="3" id="KW-1185">Reference proteome</keyword>
<dbReference type="EMBL" id="JACBKZ010000003">
    <property type="protein sequence ID" value="KAF5955557.1"/>
    <property type="molecule type" value="Genomic_DNA"/>
</dbReference>
<evidence type="ECO:0000259" key="1">
    <source>
        <dbReference type="PROSITE" id="PS50927"/>
    </source>
</evidence>
<feature type="domain" description="Bulb-type lectin" evidence="1">
    <location>
        <begin position="12"/>
        <end position="77"/>
    </location>
</feature>
<dbReference type="AlphaFoldDB" id="A0A7J7HT40"/>
<name>A0A7J7HT40_CAMSI</name>
<organism evidence="2 3">
    <name type="scientific">Camellia sinensis</name>
    <name type="common">Tea plant</name>
    <name type="synonym">Thea sinensis</name>
    <dbReference type="NCBI Taxonomy" id="4442"/>
    <lineage>
        <taxon>Eukaryota</taxon>
        <taxon>Viridiplantae</taxon>
        <taxon>Streptophyta</taxon>
        <taxon>Embryophyta</taxon>
        <taxon>Tracheophyta</taxon>
        <taxon>Spermatophyta</taxon>
        <taxon>Magnoliopsida</taxon>
        <taxon>eudicotyledons</taxon>
        <taxon>Gunneridae</taxon>
        <taxon>Pentapetalae</taxon>
        <taxon>asterids</taxon>
        <taxon>Ericales</taxon>
        <taxon>Theaceae</taxon>
        <taxon>Camellia</taxon>
    </lineage>
</organism>
<evidence type="ECO:0000313" key="3">
    <source>
        <dbReference type="Proteomes" id="UP000593564"/>
    </source>
</evidence>